<protein>
    <submittedName>
        <fullName evidence="1">Uncharacterized protein</fullName>
    </submittedName>
</protein>
<gene>
    <name evidence="1" type="ORF">BDN72DRAFT_955054</name>
</gene>
<reference evidence="1 2" key="1">
    <citation type="journal article" date="2019" name="Nat. Ecol. Evol.">
        <title>Megaphylogeny resolves global patterns of mushroom evolution.</title>
        <authorList>
            <person name="Varga T."/>
            <person name="Krizsan K."/>
            <person name="Foldi C."/>
            <person name="Dima B."/>
            <person name="Sanchez-Garcia M."/>
            <person name="Sanchez-Ramirez S."/>
            <person name="Szollosi G.J."/>
            <person name="Szarkandi J.G."/>
            <person name="Papp V."/>
            <person name="Albert L."/>
            <person name="Andreopoulos W."/>
            <person name="Angelini C."/>
            <person name="Antonin V."/>
            <person name="Barry K.W."/>
            <person name="Bougher N.L."/>
            <person name="Buchanan P."/>
            <person name="Buyck B."/>
            <person name="Bense V."/>
            <person name="Catcheside P."/>
            <person name="Chovatia M."/>
            <person name="Cooper J."/>
            <person name="Damon W."/>
            <person name="Desjardin D."/>
            <person name="Finy P."/>
            <person name="Geml J."/>
            <person name="Haridas S."/>
            <person name="Hughes K."/>
            <person name="Justo A."/>
            <person name="Karasinski D."/>
            <person name="Kautmanova I."/>
            <person name="Kiss B."/>
            <person name="Kocsube S."/>
            <person name="Kotiranta H."/>
            <person name="LaButti K.M."/>
            <person name="Lechner B.E."/>
            <person name="Liimatainen K."/>
            <person name="Lipzen A."/>
            <person name="Lukacs Z."/>
            <person name="Mihaltcheva S."/>
            <person name="Morgado L.N."/>
            <person name="Niskanen T."/>
            <person name="Noordeloos M.E."/>
            <person name="Ohm R.A."/>
            <person name="Ortiz-Santana B."/>
            <person name="Ovrebo C."/>
            <person name="Racz N."/>
            <person name="Riley R."/>
            <person name="Savchenko A."/>
            <person name="Shiryaev A."/>
            <person name="Soop K."/>
            <person name="Spirin V."/>
            <person name="Szebenyi C."/>
            <person name="Tomsovsky M."/>
            <person name="Tulloss R.E."/>
            <person name="Uehling J."/>
            <person name="Grigoriev I.V."/>
            <person name="Vagvolgyi C."/>
            <person name="Papp T."/>
            <person name="Martin F.M."/>
            <person name="Miettinen O."/>
            <person name="Hibbett D.S."/>
            <person name="Nagy L.G."/>
        </authorList>
    </citation>
    <scope>NUCLEOTIDE SEQUENCE [LARGE SCALE GENOMIC DNA]</scope>
    <source>
        <strain evidence="1 2">NL-1719</strain>
    </source>
</reference>
<name>A0ACD3BC70_9AGAR</name>
<dbReference type="EMBL" id="ML208263">
    <property type="protein sequence ID" value="TFK75450.1"/>
    <property type="molecule type" value="Genomic_DNA"/>
</dbReference>
<accession>A0ACD3BC70</accession>
<organism evidence="1 2">
    <name type="scientific">Pluteus cervinus</name>
    <dbReference type="NCBI Taxonomy" id="181527"/>
    <lineage>
        <taxon>Eukaryota</taxon>
        <taxon>Fungi</taxon>
        <taxon>Dikarya</taxon>
        <taxon>Basidiomycota</taxon>
        <taxon>Agaricomycotina</taxon>
        <taxon>Agaricomycetes</taxon>
        <taxon>Agaricomycetidae</taxon>
        <taxon>Agaricales</taxon>
        <taxon>Pluteineae</taxon>
        <taxon>Pluteaceae</taxon>
        <taxon>Pluteus</taxon>
    </lineage>
</organism>
<keyword evidence="2" id="KW-1185">Reference proteome</keyword>
<sequence>MASTSYWDHIPDDLALLILLHSSPIDIVSLRLVSKRFWTLSRDFILWRAVYKQSPLLLPKLPIQELLVHEIDQLLCRSQRFHNCWDYPICHPKTIHRLTCPVTIIQHTKIALHRYLFLAQHSRFWIYDLALHSESPTISYEDESLDIPWGINGSSYQCSEVYENGSWGLYIVRTTIRVPEDDQITIYRCFPSEPDQQISKLSLIIPAVGPMGIRLITLRDEFIVYIHPNKAGRFIYNLRTQEHHFIETRLPVDSSFVQDINAVSSSTHIVLILGDQDHNKTSFEAYPLKDLSEPSELPLQPSHYGNTDFLCPPGVLVHERSTSGSSYPNALEILSIGSSPPTASLLIMRLHLLPGGRIIESLEDLDISDGSNAWQFISHCFIHSSGKGVSRSIGLPVISRVTGQPYLQGYQIRRKEDGRLSLQICKFLLGDLDYDSQVYAFDGFAGRICLRSDTDILVLEYT</sequence>
<dbReference type="Proteomes" id="UP000308600">
    <property type="component" value="Unassembled WGS sequence"/>
</dbReference>
<evidence type="ECO:0000313" key="1">
    <source>
        <dbReference type="EMBL" id="TFK75450.1"/>
    </source>
</evidence>
<proteinExistence type="predicted"/>
<evidence type="ECO:0000313" key="2">
    <source>
        <dbReference type="Proteomes" id="UP000308600"/>
    </source>
</evidence>